<comment type="caution">
    <text evidence="1">The sequence shown here is derived from an EMBL/GenBank/DDBJ whole genome shotgun (WGS) entry which is preliminary data.</text>
</comment>
<dbReference type="AlphaFoldDB" id="A0A9W8JN58"/>
<evidence type="ECO:0000313" key="1">
    <source>
        <dbReference type="EMBL" id="KAJ3484203.1"/>
    </source>
</evidence>
<reference evidence="1" key="1">
    <citation type="submission" date="2022-07" db="EMBL/GenBank/DDBJ databases">
        <title>Genome Sequence of Agrocybe chaxingu.</title>
        <authorList>
            <person name="Buettner E."/>
        </authorList>
    </citation>
    <scope>NUCLEOTIDE SEQUENCE</scope>
    <source>
        <strain evidence="1">MP-N11</strain>
    </source>
</reference>
<dbReference type="EMBL" id="JANKHO010003354">
    <property type="protein sequence ID" value="KAJ3484203.1"/>
    <property type="molecule type" value="Genomic_DNA"/>
</dbReference>
<dbReference type="OrthoDB" id="3182995at2759"/>
<keyword evidence="2" id="KW-1185">Reference proteome</keyword>
<name>A0A9W8JN58_9AGAR</name>
<gene>
    <name evidence="1" type="ORF">NLJ89_g12001</name>
</gene>
<dbReference type="Proteomes" id="UP001148786">
    <property type="component" value="Unassembled WGS sequence"/>
</dbReference>
<evidence type="ECO:0008006" key="3">
    <source>
        <dbReference type="Google" id="ProtNLM"/>
    </source>
</evidence>
<evidence type="ECO:0000313" key="2">
    <source>
        <dbReference type="Proteomes" id="UP001148786"/>
    </source>
</evidence>
<proteinExistence type="predicted"/>
<protein>
    <recommendedName>
        <fullName evidence="3">Protein kinase domain-containing protein</fullName>
    </recommendedName>
</protein>
<organism evidence="1 2">
    <name type="scientific">Agrocybe chaxingu</name>
    <dbReference type="NCBI Taxonomy" id="84603"/>
    <lineage>
        <taxon>Eukaryota</taxon>
        <taxon>Fungi</taxon>
        <taxon>Dikarya</taxon>
        <taxon>Basidiomycota</taxon>
        <taxon>Agaricomycotina</taxon>
        <taxon>Agaricomycetes</taxon>
        <taxon>Agaricomycetidae</taxon>
        <taxon>Agaricales</taxon>
        <taxon>Agaricineae</taxon>
        <taxon>Strophariaceae</taxon>
        <taxon>Agrocybe</taxon>
    </lineage>
</organism>
<accession>A0A9W8JN58</accession>
<sequence>MSSFSLLPINAIEAVTLKGLAQKDGVSVDLTLKRSPLPELKVQKGINGRPDGAAALPPSRFPPSGALHITLASQERLGYGSLSSVYRKAQRTVIPLPKKPLSTQPWSLYKALWFLGAMGYSLASSRMGIKFELDIPATSSGEEDGCEALAKDESPQRISILLLERLGDALCRENFVIGTKKDLWAMNNDLAKLGIAHEDMRSENVLKVPESSLAWSLPSTHRKRIYGWRIIDWEFARRSDDVETKITARGKIGLHNIFVEEIQEYAVEDNPQDGEY</sequence>